<gene>
    <name evidence="1" type="ORF">K0M31_013025</name>
</gene>
<protein>
    <submittedName>
        <fullName evidence="1">Uncharacterized protein</fullName>
    </submittedName>
</protein>
<evidence type="ECO:0000313" key="2">
    <source>
        <dbReference type="Proteomes" id="UP001177670"/>
    </source>
</evidence>
<dbReference type="AlphaFoldDB" id="A0AA40KGL4"/>
<reference evidence="1" key="1">
    <citation type="submission" date="2021-10" db="EMBL/GenBank/DDBJ databases">
        <title>Melipona bicolor Genome sequencing and assembly.</title>
        <authorList>
            <person name="Araujo N.S."/>
            <person name="Arias M.C."/>
        </authorList>
    </citation>
    <scope>NUCLEOTIDE SEQUENCE</scope>
    <source>
        <strain evidence="1">USP_2M_L1-L4_2017</strain>
        <tissue evidence="1">Whole body</tissue>
    </source>
</reference>
<dbReference type="Proteomes" id="UP001177670">
    <property type="component" value="Unassembled WGS sequence"/>
</dbReference>
<sequence>MSEGVAYETRKGSLPGDVIDDPTQDIGPLFPARYLVLVEILFVVARVSHAAPPKNIAFFLNRIRHKSLMD</sequence>
<keyword evidence="2" id="KW-1185">Reference proteome</keyword>
<evidence type="ECO:0000313" key="1">
    <source>
        <dbReference type="EMBL" id="KAK1119602.1"/>
    </source>
</evidence>
<accession>A0AA40KGL4</accession>
<dbReference type="EMBL" id="JAHYIQ010000035">
    <property type="protein sequence ID" value="KAK1119602.1"/>
    <property type="molecule type" value="Genomic_DNA"/>
</dbReference>
<name>A0AA40KGL4_9HYME</name>
<proteinExistence type="predicted"/>
<comment type="caution">
    <text evidence="1">The sequence shown here is derived from an EMBL/GenBank/DDBJ whole genome shotgun (WGS) entry which is preliminary data.</text>
</comment>
<organism evidence="1 2">
    <name type="scientific">Melipona bicolor</name>
    <dbReference type="NCBI Taxonomy" id="60889"/>
    <lineage>
        <taxon>Eukaryota</taxon>
        <taxon>Metazoa</taxon>
        <taxon>Ecdysozoa</taxon>
        <taxon>Arthropoda</taxon>
        <taxon>Hexapoda</taxon>
        <taxon>Insecta</taxon>
        <taxon>Pterygota</taxon>
        <taxon>Neoptera</taxon>
        <taxon>Endopterygota</taxon>
        <taxon>Hymenoptera</taxon>
        <taxon>Apocrita</taxon>
        <taxon>Aculeata</taxon>
        <taxon>Apoidea</taxon>
        <taxon>Anthophila</taxon>
        <taxon>Apidae</taxon>
        <taxon>Melipona</taxon>
    </lineage>
</organism>